<name>A0ABX2VCT0_9BACL</name>
<accession>A0ABX2VCT0</accession>
<dbReference type="SMART" id="SM00345">
    <property type="entry name" value="HTH_GNTR"/>
    <property type="match status" value="1"/>
</dbReference>
<dbReference type="RefSeq" id="WP_028106395.1">
    <property type="nucleotide sequence ID" value="NZ_LVVL01000001.1"/>
</dbReference>
<organism evidence="5 6">
    <name type="scientific">Exiguobacterium undae</name>
    <dbReference type="NCBI Taxonomy" id="169177"/>
    <lineage>
        <taxon>Bacteria</taxon>
        <taxon>Bacillati</taxon>
        <taxon>Bacillota</taxon>
        <taxon>Bacilli</taxon>
        <taxon>Bacillales</taxon>
        <taxon>Bacillales Family XII. Incertae Sedis</taxon>
        <taxon>Exiguobacterium</taxon>
    </lineage>
</organism>
<sequence length="224" mass="25108">MKNQPIPRLSLSEEVYQRLQQQIITLTLAPGQKLNDQELAEAFGVSRTPVREALKKLEEEGLVVAKRGSRTNVTRLDATQARQTFPIVATLHALAARLALPLLKAADIEQLRDIHQAFQEAIMQDDAEAALRLDDAFHGLFLTRSQNGQLSETLNRLTPLIRRLEYAQFSRHGHDSMADHEAILAACEKRDAEALVRTTEQNWNGLGRHLVAALEEEETSCDQS</sequence>
<proteinExistence type="predicted"/>
<keyword evidence="1" id="KW-0805">Transcription regulation</keyword>
<dbReference type="Pfam" id="PF07729">
    <property type="entry name" value="FCD"/>
    <property type="match status" value="1"/>
</dbReference>
<evidence type="ECO:0000313" key="5">
    <source>
        <dbReference type="EMBL" id="OAN15569.1"/>
    </source>
</evidence>
<dbReference type="InterPro" id="IPR011711">
    <property type="entry name" value="GntR_C"/>
</dbReference>
<dbReference type="InterPro" id="IPR000485">
    <property type="entry name" value="AsnC-type_HTH_dom"/>
</dbReference>
<dbReference type="Gene3D" id="1.10.10.10">
    <property type="entry name" value="Winged helix-like DNA-binding domain superfamily/Winged helix DNA-binding domain"/>
    <property type="match status" value="1"/>
</dbReference>
<dbReference type="CDD" id="cd07377">
    <property type="entry name" value="WHTH_GntR"/>
    <property type="match status" value="1"/>
</dbReference>
<evidence type="ECO:0000259" key="4">
    <source>
        <dbReference type="PROSITE" id="PS50949"/>
    </source>
</evidence>
<dbReference type="PRINTS" id="PR00033">
    <property type="entry name" value="HTHASNC"/>
</dbReference>
<feature type="domain" description="HTH gntR-type" evidence="4">
    <location>
        <begin position="9"/>
        <end position="76"/>
    </location>
</feature>
<dbReference type="SMART" id="SM00895">
    <property type="entry name" value="FCD"/>
    <property type="match status" value="1"/>
</dbReference>
<dbReference type="EMBL" id="LVVL01000001">
    <property type="protein sequence ID" value="OAN15569.1"/>
    <property type="molecule type" value="Genomic_DNA"/>
</dbReference>
<dbReference type="PANTHER" id="PTHR43537">
    <property type="entry name" value="TRANSCRIPTIONAL REGULATOR, GNTR FAMILY"/>
    <property type="match status" value="1"/>
</dbReference>
<dbReference type="InterPro" id="IPR008920">
    <property type="entry name" value="TF_FadR/GntR_C"/>
</dbReference>
<dbReference type="PRINTS" id="PR00035">
    <property type="entry name" value="HTHGNTR"/>
</dbReference>
<keyword evidence="6" id="KW-1185">Reference proteome</keyword>
<dbReference type="Pfam" id="PF00392">
    <property type="entry name" value="GntR"/>
    <property type="match status" value="1"/>
</dbReference>
<evidence type="ECO:0000256" key="2">
    <source>
        <dbReference type="ARBA" id="ARBA00023125"/>
    </source>
</evidence>
<comment type="caution">
    <text evidence="5">The sequence shown here is derived from an EMBL/GenBank/DDBJ whole genome shotgun (WGS) entry which is preliminary data.</text>
</comment>
<dbReference type="PANTHER" id="PTHR43537:SF49">
    <property type="entry name" value="TRANSCRIPTIONAL REGULATORY PROTEIN"/>
    <property type="match status" value="1"/>
</dbReference>
<keyword evidence="3" id="KW-0804">Transcription</keyword>
<dbReference type="Gene3D" id="1.20.120.530">
    <property type="entry name" value="GntR ligand-binding domain-like"/>
    <property type="match status" value="1"/>
</dbReference>
<evidence type="ECO:0000256" key="3">
    <source>
        <dbReference type="ARBA" id="ARBA00023163"/>
    </source>
</evidence>
<dbReference type="SUPFAM" id="SSF48008">
    <property type="entry name" value="GntR ligand-binding domain-like"/>
    <property type="match status" value="1"/>
</dbReference>
<evidence type="ECO:0000313" key="6">
    <source>
        <dbReference type="Proteomes" id="UP000078447"/>
    </source>
</evidence>
<protein>
    <submittedName>
        <fullName evidence="5">GntR family transcriptional regulator</fullName>
    </submittedName>
</protein>
<dbReference type="Proteomes" id="UP000078447">
    <property type="component" value="Unassembled WGS sequence"/>
</dbReference>
<evidence type="ECO:0000256" key="1">
    <source>
        <dbReference type="ARBA" id="ARBA00023015"/>
    </source>
</evidence>
<reference evidence="5 6" key="1">
    <citation type="submission" date="2016-03" db="EMBL/GenBank/DDBJ databases">
        <authorList>
            <person name="Cho S.-Y."/>
            <person name="Lim S."/>
            <person name="Kim H."/>
            <person name="Soh E.H."/>
            <person name="Moon J.S."/>
        </authorList>
    </citation>
    <scope>NUCLEOTIDE SEQUENCE [LARGE SCALE GENOMIC DNA]</scope>
    <source>
        <strain evidence="5 6">KCTC 3810</strain>
    </source>
</reference>
<dbReference type="SUPFAM" id="SSF46785">
    <property type="entry name" value="Winged helix' DNA-binding domain"/>
    <property type="match status" value="1"/>
</dbReference>
<gene>
    <name evidence="5" type="ORF">A3783_06435</name>
</gene>
<keyword evidence="2" id="KW-0238">DNA-binding</keyword>
<dbReference type="PROSITE" id="PS50949">
    <property type="entry name" value="HTH_GNTR"/>
    <property type="match status" value="1"/>
</dbReference>
<dbReference type="InterPro" id="IPR036390">
    <property type="entry name" value="WH_DNA-bd_sf"/>
</dbReference>
<dbReference type="InterPro" id="IPR000524">
    <property type="entry name" value="Tscrpt_reg_HTH_GntR"/>
</dbReference>
<dbReference type="InterPro" id="IPR036388">
    <property type="entry name" value="WH-like_DNA-bd_sf"/>
</dbReference>